<comment type="similarity">
    <text evidence="1 3">Belongs to the short-chain dehydrogenases/reductases (SDR) family.</text>
</comment>
<evidence type="ECO:0000313" key="4">
    <source>
        <dbReference type="Proteomes" id="UP000515158"/>
    </source>
</evidence>
<keyword evidence="2" id="KW-0560">Oxidoreductase</keyword>
<gene>
    <name evidence="5" type="primary">LOC117639640</name>
</gene>
<protein>
    <submittedName>
        <fullName evidence="5">Farnesol dehydrogenase-like</fullName>
    </submittedName>
</protein>
<dbReference type="FunFam" id="3.40.50.720:FF:000047">
    <property type="entry name" value="NADP-dependent L-serine/L-allo-threonine dehydrogenase"/>
    <property type="match status" value="1"/>
</dbReference>
<keyword evidence="4" id="KW-1185">Reference proteome</keyword>
<dbReference type="PRINTS" id="PR00080">
    <property type="entry name" value="SDRFAMILY"/>
</dbReference>
<organism evidence="5">
    <name type="scientific">Thrips palmi</name>
    <name type="common">Melon thrips</name>
    <dbReference type="NCBI Taxonomy" id="161013"/>
    <lineage>
        <taxon>Eukaryota</taxon>
        <taxon>Metazoa</taxon>
        <taxon>Ecdysozoa</taxon>
        <taxon>Arthropoda</taxon>
        <taxon>Hexapoda</taxon>
        <taxon>Insecta</taxon>
        <taxon>Pterygota</taxon>
        <taxon>Neoptera</taxon>
        <taxon>Paraneoptera</taxon>
        <taxon>Thysanoptera</taxon>
        <taxon>Terebrantia</taxon>
        <taxon>Thripoidea</taxon>
        <taxon>Thripidae</taxon>
        <taxon>Thrips</taxon>
    </lineage>
</organism>
<reference evidence="5" key="1">
    <citation type="submission" date="2025-08" db="UniProtKB">
        <authorList>
            <consortium name="RefSeq"/>
        </authorList>
    </citation>
    <scope>IDENTIFICATION</scope>
    <source>
        <tissue evidence="5">Total insect</tissue>
    </source>
</reference>
<dbReference type="SUPFAM" id="SSF51735">
    <property type="entry name" value="NAD(P)-binding Rossmann-fold domains"/>
    <property type="match status" value="1"/>
</dbReference>
<proteinExistence type="inferred from homology"/>
<sequence>MDRFVGRVAVVTGASSGIGANVAKDLVNAGMVVVGVARRKDRLEGLAASLRASGAKGRLEVVQADLSSVEEVGRVFQWVEDNLGGVSVVVNNAAILAHHPIQDLDLLQIQAIIATNVTAVMAGCKLAISSMKKHNIRDGHVINVNSVTGHMVLGHPTPVSAYTSTKHAITAMSKALRFDVQLIPGFKIRVTSLSPGTVLTDMVPEQHAKSMMAADCILDTKDVSNAVMYALSCPPSVEITELTIQPTGEKL</sequence>
<dbReference type="RefSeq" id="XP_034231398.1">
    <property type="nucleotide sequence ID" value="XM_034375507.1"/>
</dbReference>
<evidence type="ECO:0000256" key="1">
    <source>
        <dbReference type="ARBA" id="ARBA00006484"/>
    </source>
</evidence>
<dbReference type="GO" id="GO:0016616">
    <property type="term" value="F:oxidoreductase activity, acting on the CH-OH group of donors, NAD or NADP as acceptor"/>
    <property type="evidence" value="ECO:0007669"/>
    <property type="project" value="UniProtKB-ARBA"/>
</dbReference>
<dbReference type="FunCoup" id="A0A6P8XWJ1">
    <property type="interactions" value="207"/>
</dbReference>
<accession>A0A6P8XWJ1</accession>
<dbReference type="PRINTS" id="PR00081">
    <property type="entry name" value="GDHRDH"/>
</dbReference>
<dbReference type="InterPro" id="IPR002347">
    <property type="entry name" value="SDR_fam"/>
</dbReference>
<evidence type="ECO:0000313" key="5">
    <source>
        <dbReference type="RefSeq" id="XP_034231398.1"/>
    </source>
</evidence>
<dbReference type="Pfam" id="PF00106">
    <property type="entry name" value="adh_short"/>
    <property type="match status" value="1"/>
</dbReference>
<dbReference type="AlphaFoldDB" id="A0A6P8XWJ1"/>
<dbReference type="InParanoid" id="A0A6P8XWJ1"/>
<name>A0A6P8XWJ1_THRPL</name>
<dbReference type="Proteomes" id="UP000515158">
    <property type="component" value="Unplaced"/>
</dbReference>
<dbReference type="KEGG" id="tpal:117639640"/>
<dbReference type="PANTHER" id="PTHR43115:SF4">
    <property type="entry name" value="DEHYDROGENASE_REDUCTASE SDR FAMILY MEMBER 11"/>
    <property type="match status" value="1"/>
</dbReference>
<dbReference type="GeneID" id="117639640"/>
<evidence type="ECO:0000256" key="3">
    <source>
        <dbReference type="RuleBase" id="RU000363"/>
    </source>
</evidence>
<dbReference type="InterPro" id="IPR036291">
    <property type="entry name" value="NAD(P)-bd_dom_sf"/>
</dbReference>
<dbReference type="PANTHER" id="PTHR43115">
    <property type="entry name" value="DEHYDROGENASE/REDUCTASE SDR FAMILY MEMBER 11"/>
    <property type="match status" value="1"/>
</dbReference>
<evidence type="ECO:0000256" key="2">
    <source>
        <dbReference type="ARBA" id="ARBA00023002"/>
    </source>
</evidence>
<dbReference type="OrthoDB" id="1933717at2759"/>
<dbReference type="Gene3D" id="3.40.50.720">
    <property type="entry name" value="NAD(P)-binding Rossmann-like Domain"/>
    <property type="match status" value="1"/>
</dbReference>